<dbReference type="EMBL" id="LKAM01000017">
    <property type="protein sequence ID" value="KUM45637.1"/>
    <property type="molecule type" value="Genomic_DNA"/>
</dbReference>
<name>A0A124GMH0_PICGL</name>
<keyword evidence="1" id="KW-0496">Mitochondrion</keyword>
<dbReference type="AlphaFoldDB" id="A0A124GMH0"/>
<gene>
    <name evidence="1" type="ORF">ABT39_MTgene2473</name>
</gene>
<evidence type="ECO:0000313" key="1">
    <source>
        <dbReference type="EMBL" id="KUM45637.1"/>
    </source>
</evidence>
<organism evidence="1">
    <name type="scientific">Picea glauca</name>
    <name type="common">White spruce</name>
    <name type="synonym">Pinus glauca</name>
    <dbReference type="NCBI Taxonomy" id="3330"/>
    <lineage>
        <taxon>Eukaryota</taxon>
        <taxon>Viridiplantae</taxon>
        <taxon>Streptophyta</taxon>
        <taxon>Embryophyta</taxon>
        <taxon>Tracheophyta</taxon>
        <taxon>Spermatophyta</taxon>
        <taxon>Pinopsida</taxon>
        <taxon>Pinidae</taxon>
        <taxon>Conifers I</taxon>
        <taxon>Pinales</taxon>
        <taxon>Pinaceae</taxon>
        <taxon>Picea</taxon>
    </lineage>
</organism>
<proteinExistence type="predicted"/>
<protein>
    <submittedName>
        <fullName evidence="1">Uncharacterized protein</fullName>
    </submittedName>
</protein>
<reference evidence="1" key="1">
    <citation type="journal article" date="2015" name="Genome Biol. Evol.">
        <title>Organellar Genomes of White Spruce (Picea glauca): Assembly and Annotation.</title>
        <authorList>
            <person name="Jackman S.D."/>
            <person name="Warren R.L."/>
            <person name="Gibb E.A."/>
            <person name="Vandervalk B.P."/>
            <person name="Mohamadi H."/>
            <person name="Chu J."/>
            <person name="Raymond A."/>
            <person name="Pleasance S."/>
            <person name="Coope R."/>
            <person name="Wildung M.R."/>
            <person name="Ritland C.E."/>
            <person name="Bousquet J."/>
            <person name="Jones S.J."/>
            <person name="Bohlmann J."/>
            <person name="Birol I."/>
        </authorList>
    </citation>
    <scope>NUCLEOTIDE SEQUENCE [LARGE SCALE GENOMIC DNA]</scope>
    <source>
        <tissue evidence="1">Flushing bud</tissue>
    </source>
</reference>
<comment type="caution">
    <text evidence="1">The sequence shown here is derived from an EMBL/GenBank/DDBJ whole genome shotgun (WGS) entry which is preliminary data.</text>
</comment>
<sequence length="43" mass="4942">MGVRKPINPHAFLLLYSFSPSRDPALLIIDLKTTYWPKILMSP</sequence>
<geneLocation type="mitochondrion" evidence="1"/>
<accession>A0A124GMH0</accession>